<comment type="caution">
    <text evidence="2">The sequence shown here is derived from an EMBL/GenBank/DDBJ whole genome shotgun (WGS) entry which is preliminary data.</text>
</comment>
<dbReference type="Proteomes" id="UP000239549">
    <property type="component" value="Unassembled WGS sequence"/>
</dbReference>
<keyword evidence="1" id="KW-1133">Transmembrane helix</keyword>
<keyword evidence="1" id="KW-0812">Transmembrane</keyword>
<gene>
    <name evidence="2" type="ORF">DCCM_2118</name>
</gene>
<evidence type="ECO:0000313" key="2">
    <source>
        <dbReference type="EMBL" id="GBF33021.1"/>
    </source>
</evidence>
<accession>A0A2L2XGK6</accession>
<dbReference type="OrthoDB" id="9808890at2"/>
<keyword evidence="1" id="KW-0472">Membrane</keyword>
<proteinExistence type="predicted"/>
<protein>
    <submittedName>
        <fullName evidence="2">Membrane proteins related to metalloendopeptidase</fullName>
    </submittedName>
</protein>
<sequence>MLNNVNCKYITSLIPAAFFSAIFLMAAVFILVLTPSAGLAAARERVQAQDSLRELGAAEKALAEEIFILNFKIRREDNRIKKLQNDIAGTRIRKDLAYRDYLAAQARKKAGLDRLSHWLKFQYIQGYGTYLDVLFNSSNFAEFINRIFLVAEIIARETAAFRDASRCAALAGEKEKALHKTEFQLINQLETLDKQLRALQDLKKSRESMYSEIKSRSAGLAEAIYQMEKGWYYSTDVLSLLADSFISLSKQSITPDRINFSLGGITVEYAESTLNRAIASSGGSRLKDITVNLQPDRITFTGKDSTGRWGFQISGRVLVSEKQEGISFLPDSLLLDGVPVSRRVMAEMSPEKVIFLEEMPRKLSRVQISQDVLKIVFK</sequence>
<organism evidence="2 3">
    <name type="scientific">Desulfocucumis palustris</name>
    <dbReference type="NCBI Taxonomy" id="1898651"/>
    <lineage>
        <taxon>Bacteria</taxon>
        <taxon>Bacillati</taxon>
        <taxon>Bacillota</taxon>
        <taxon>Clostridia</taxon>
        <taxon>Eubacteriales</taxon>
        <taxon>Desulfocucumaceae</taxon>
        <taxon>Desulfocucumis</taxon>
    </lineage>
</organism>
<evidence type="ECO:0000256" key="1">
    <source>
        <dbReference type="SAM" id="Phobius"/>
    </source>
</evidence>
<dbReference type="EMBL" id="BFAV01000073">
    <property type="protein sequence ID" value="GBF33021.1"/>
    <property type="molecule type" value="Genomic_DNA"/>
</dbReference>
<feature type="transmembrane region" description="Helical" evidence="1">
    <location>
        <begin position="12"/>
        <end position="33"/>
    </location>
</feature>
<dbReference type="AlphaFoldDB" id="A0A2L2XGK6"/>
<reference evidence="3" key="1">
    <citation type="submission" date="2018-02" db="EMBL/GenBank/DDBJ databases">
        <title>Genome sequence of Desulfocucumis palustris strain NAW-5.</title>
        <authorList>
            <person name="Watanabe M."/>
            <person name="Kojima H."/>
            <person name="Fukui M."/>
        </authorList>
    </citation>
    <scope>NUCLEOTIDE SEQUENCE [LARGE SCALE GENOMIC DNA]</scope>
    <source>
        <strain evidence="3">NAW-5</strain>
    </source>
</reference>
<dbReference type="RefSeq" id="WP_128739101.1">
    <property type="nucleotide sequence ID" value="NZ_BFAV01000073.1"/>
</dbReference>
<dbReference type="Gene3D" id="6.10.250.3150">
    <property type="match status" value="1"/>
</dbReference>
<evidence type="ECO:0000313" key="3">
    <source>
        <dbReference type="Proteomes" id="UP000239549"/>
    </source>
</evidence>
<name>A0A2L2XGK6_9FIRM</name>
<keyword evidence="3" id="KW-1185">Reference proteome</keyword>